<evidence type="ECO:0000256" key="10">
    <source>
        <dbReference type="SAM" id="Phobius"/>
    </source>
</evidence>
<organism evidence="11 12">
    <name type="scientific">Lentithecium fluviatile CBS 122367</name>
    <dbReference type="NCBI Taxonomy" id="1168545"/>
    <lineage>
        <taxon>Eukaryota</taxon>
        <taxon>Fungi</taxon>
        <taxon>Dikarya</taxon>
        <taxon>Ascomycota</taxon>
        <taxon>Pezizomycotina</taxon>
        <taxon>Dothideomycetes</taxon>
        <taxon>Pleosporomycetidae</taxon>
        <taxon>Pleosporales</taxon>
        <taxon>Massarineae</taxon>
        <taxon>Lentitheciaceae</taxon>
        <taxon>Lentithecium</taxon>
    </lineage>
</organism>
<feature type="region of interest" description="Disordered" evidence="9">
    <location>
        <begin position="1"/>
        <end position="87"/>
    </location>
</feature>
<evidence type="ECO:0000313" key="11">
    <source>
        <dbReference type="EMBL" id="KAF2688667.1"/>
    </source>
</evidence>
<evidence type="ECO:0000256" key="4">
    <source>
        <dbReference type="ARBA" id="ARBA00022927"/>
    </source>
</evidence>
<dbReference type="GO" id="GO:0015031">
    <property type="term" value="P:protein transport"/>
    <property type="evidence" value="ECO:0007669"/>
    <property type="project" value="UniProtKB-KW"/>
</dbReference>
<feature type="compositionally biased region" description="Polar residues" evidence="9">
    <location>
        <begin position="64"/>
        <end position="74"/>
    </location>
</feature>
<dbReference type="Proteomes" id="UP000799291">
    <property type="component" value="Unassembled WGS sequence"/>
</dbReference>
<dbReference type="InterPro" id="IPR039899">
    <property type="entry name" value="BET1_SNARE"/>
</dbReference>
<comment type="subcellular location">
    <subcellularLocation>
        <location evidence="8">Endomembrane system</location>
        <topology evidence="8">Single-pass type IV membrane protein</topology>
    </subcellularLocation>
    <subcellularLocation>
        <location evidence="1">Golgi apparatus membrane</location>
    </subcellularLocation>
</comment>
<keyword evidence="3 10" id="KW-0812">Transmembrane</keyword>
<keyword evidence="7 10" id="KW-0472">Membrane</keyword>
<dbReference type="PANTHER" id="PTHR12791">
    <property type="entry name" value="GOLGI SNARE BET1-RELATED"/>
    <property type="match status" value="1"/>
</dbReference>
<evidence type="ECO:0000256" key="1">
    <source>
        <dbReference type="ARBA" id="ARBA00004394"/>
    </source>
</evidence>
<gene>
    <name evidence="11" type="ORF">K458DRAFT_384845</name>
</gene>
<evidence type="ECO:0000256" key="7">
    <source>
        <dbReference type="ARBA" id="ARBA00023136"/>
    </source>
</evidence>
<sequence>MSNRFGRDSSRNDLFSSYNRSTSPSKTKGKGRSPYGGSPGYGYTPPSSTDHLGPSFGAYPGANGTPTGSASGRGSTDPVFRSATPNSRGQYSAAVLDELESQNEEQVGVLSGKVKMLKDVSLSLSYVHEEFGGVGVGLTVAIGDEIRDSTSLAEKMNDQFESSRLKIRGTMNRMLRMAQKTGVGWKVWLGFFAVVGFLFWYVWLF</sequence>
<name>A0A6G1JDL6_9PLEO</name>
<evidence type="ECO:0000256" key="9">
    <source>
        <dbReference type="SAM" id="MobiDB-lite"/>
    </source>
</evidence>
<feature type="compositionally biased region" description="Polar residues" evidence="9">
    <location>
        <begin position="12"/>
        <end position="26"/>
    </location>
</feature>
<evidence type="ECO:0000256" key="5">
    <source>
        <dbReference type="ARBA" id="ARBA00022989"/>
    </source>
</evidence>
<evidence type="ECO:0000256" key="3">
    <source>
        <dbReference type="ARBA" id="ARBA00022692"/>
    </source>
</evidence>
<evidence type="ECO:0000256" key="8">
    <source>
        <dbReference type="ARBA" id="ARBA00046280"/>
    </source>
</evidence>
<dbReference type="CDD" id="cd15853">
    <property type="entry name" value="SNARE_Bet1"/>
    <property type="match status" value="1"/>
</dbReference>
<feature type="compositionally biased region" description="Basic and acidic residues" evidence="9">
    <location>
        <begin position="1"/>
        <end position="11"/>
    </location>
</feature>
<accession>A0A6G1JDL6</accession>
<reference evidence="11" key="1">
    <citation type="journal article" date="2020" name="Stud. Mycol.">
        <title>101 Dothideomycetes genomes: a test case for predicting lifestyles and emergence of pathogens.</title>
        <authorList>
            <person name="Haridas S."/>
            <person name="Albert R."/>
            <person name="Binder M."/>
            <person name="Bloem J."/>
            <person name="Labutti K."/>
            <person name="Salamov A."/>
            <person name="Andreopoulos B."/>
            <person name="Baker S."/>
            <person name="Barry K."/>
            <person name="Bills G."/>
            <person name="Bluhm B."/>
            <person name="Cannon C."/>
            <person name="Castanera R."/>
            <person name="Culley D."/>
            <person name="Daum C."/>
            <person name="Ezra D."/>
            <person name="Gonzalez J."/>
            <person name="Henrissat B."/>
            <person name="Kuo A."/>
            <person name="Liang C."/>
            <person name="Lipzen A."/>
            <person name="Lutzoni F."/>
            <person name="Magnuson J."/>
            <person name="Mondo S."/>
            <person name="Nolan M."/>
            <person name="Ohm R."/>
            <person name="Pangilinan J."/>
            <person name="Park H.-J."/>
            <person name="Ramirez L."/>
            <person name="Alfaro M."/>
            <person name="Sun H."/>
            <person name="Tritt A."/>
            <person name="Yoshinaga Y."/>
            <person name="Zwiers L.-H."/>
            <person name="Turgeon B."/>
            <person name="Goodwin S."/>
            <person name="Spatafora J."/>
            <person name="Crous P."/>
            <person name="Grigoriev I."/>
        </authorList>
    </citation>
    <scope>NUCLEOTIDE SEQUENCE</scope>
    <source>
        <strain evidence="11">CBS 122367</strain>
    </source>
</reference>
<protein>
    <recommendedName>
        <fullName evidence="13">t-SNARE coiled-coil homology domain-containing protein</fullName>
    </recommendedName>
</protein>
<dbReference type="EMBL" id="MU005573">
    <property type="protein sequence ID" value="KAF2688667.1"/>
    <property type="molecule type" value="Genomic_DNA"/>
</dbReference>
<keyword evidence="2" id="KW-0813">Transport</keyword>
<keyword evidence="5 10" id="KW-1133">Transmembrane helix</keyword>
<evidence type="ECO:0008006" key="13">
    <source>
        <dbReference type="Google" id="ProtNLM"/>
    </source>
</evidence>
<feature type="compositionally biased region" description="Low complexity" evidence="9">
    <location>
        <begin position="33"/>
        <end position="49"/>
    </location>
</feature>
<evidence type="ECO:0000256" key="6">
    <source>
        <dbReference type="ARBA" id="ARBA00023034"/>
    </source>
</evidence>
<keyword evidence="4" id="KW-0653">Protein transport</keyword>
<dbReference type="GO" id="GO:0000139">
    <property type="term" value="C:Golgi membrane"/>
    <property type="evidence" value="ECO:0007669"/>
    <property type="project" value="UniProtKB-SubCell"/>
</dbReference>
<evidence type="ECO:0000256" key="2">
    <source>
        <dbReference type="ARBA" id="ARBA00022448"/>
    </source>
</evidence>
<feature type="transmembrane region" description="Helical" evidence="10">
    <location>
        <begin position="183"/>
        <end position="203"/>
    </location>
</feature>
<evidence type="ECO:0000313" key="12">
    <source>
        <dbReference type="Proteomes" id="UP000799291"/>
    </source>
</evidence>
<proteinExistence type="predicted"/>
<keyword evidence="12" id="KW-1185">Reference proteome</keyword>
<dbReference type="AlphaFoldDB" id="A0A6G1JDL6"/>
<keyword evidence="6" id="KW-0333">Golgi apparatus</keyword>
<dbReference type="OrthoDB" id="261831at2759"/>